<dbReference type="PANTHER" id="PTHR13950:SF9">
    <property type="entry name" value="RABCONNECTIN-3A"/>
    <property type="match status" value="1"/>
</dbReference>
<dbReference type="PANTHER" id="PTHR13950">
    <property type="entry name" value="RABCONNECTIN-RELATED"/>
    <property type="match status" value="1"/>
</dbReference>
<proteinExistence type="predicted"/>
<gene>
    <name evidence="4" type="ORF">LTR36_007194</name>
</gene>
<accession>A0AAV9JAK2</accession>
<dbReference type="SMART" id="SM00320">
    <property type="entry name" value="WD40"/>
    <property type="match status" value="3"/>
</dbReference>
<keyword evidence="5" id="KW-1185">Reference proteome</keyword>
<dbReference type="Gene3D" id="2.130.10.10">
    <property type="entry name" value="YVTN repeat-like/Quinoprotein amine dehydrogenase"/>
    <property type="match status" value="2"/>
</dbReference>
<dbReference type="Proteomes" id="UP001324427">
    <property type="component" value="Unassembled WGS sequence"/>
</dbReference>
<name>A0AAV9JAK2_9PEZI</name>
<protein>
    <recommendedName>
        <fullName evidence="3">RAVE complex protein Rav1 C-terminal domain-containing protein</fullName>
    </recommendedName>
</protein>
<evidence type="ECO:0000259" key="3">
    <source>
        <dbReference type="Pfam" id="PF12234"/>
    </source>
</evidence>
<dbReference type="InterPro" id="IPR015943">
    <property type="entry name" value="WD40/YVTN_repeat-like_dom_sf"/>
</dbReference>
<comment type="caution">
    <text evidence="4">The sequence shown here is derived from an EMBL/GenBank/DDBJ whole genome shotgun (WGS) entry which is preliminary data.</text>
</comment>
<dbReference type="EMBL" id="JAVFHQ010000046">
    <property type="protein sequence ID" value="KAK4541994.1"/>
    <property type="molecule type" value="Genomic_DNA"/>
</dbReference>
<evidence type="ECO:0000256" key="2">
    <source>
        <dbReference type="SAM" id="MobiDB-lite"/>
    </source>
</evidence>
<evidence type="ECO:0000256" key="1">
    <source>
        <dbReference type="PROSITE-ProRule" id="PRU00221"/>
    </source>
</evidence>
<dbReference type="SUPFAM" id="SSF50978">
    <property type="entry name" value="WD40 repeat-like"/>
    <property type="match status" value="1"/>
</dbReference>
<reference evidence="4 5" key="1">
    <citation type="submission" date="2021-11" db="EMBL/GenBank/DDBJ databases">
        <title>Black yeast isolated from Biological Soil Crust.</title>
        <authorList>
            <person name="Kurbessoian T."/>
        </authorList>
    </citation>
    <scope>NUCLEOTIDE SEQUENCE [LARGE SCALE GENOMIC DNA]</scope>
    <source>
        <strain evidence="4 5">CCFEE 5522</strain>
    </source>
</reference>
<dbReference type="Pfam" id="PF00400">
    <property type="entry name" value="WD40"/>
    <property type="match status" value="1"/>
</dbReference>
<evidence type="ECO:0000313" key="4">
    <source>
        <dbReference type="EMBL" id="KAK4541994.1"/>
    </source>
</evidence>
<dbReference type="AlphaFoldDB" id="A0AAV9JAK2"/>
<dbReference type="InterPro" id="IPR052208">
    <property type="entry name" value="DmX-like/RAVE_component"/>
</dbReference>
<dbReference type="InterPro" id="IPR022033">
    <property type="entry name" value="Rav1p_C"/>
</dbReference>
<feature type="region of interest" description="Disordered" evidence="2">
    <location>
        <begin position="1148"/>
        <end position="1223"/>
    </location>
</feature>
<sequence length="1223" mass="134523">MPSTSPGAPTAFAQILPGAPTPSLQAVATFIFRHKRHVAYISGNQLNILSSPTQLVQIITFDQALVAVSAESQTGKVVVGGKSDVYVVEPVTEGWTKVWWEKALVLRREGAGDEARYLNWGGAGEVLVGGSRQLSLFSTLPSSRTSSPAASPMTGETVEERRPLWSKVVASPVQYAAFSPSGSLIASSGAYDRLVKIWRRLSFEEGLFDYTYLPHPGTVTHLEWRPVAEHLEDRRSSGISGRHEEDSEVLYTIASDGLLRIWRTGSLHDLDILALHTTIDLVSAIPRSPTLAVDGSSHASKPARYAFVLPSDTFCAAVTAATGRQTNGAASKTSHSLEHLREVTSRTPDVVVILDGQGRMSAWGLQSIGHKRRPETPGSDDAFHIAHAEGLEIRLPVDTNARCQAWFDGSAFHVLAHGFAAEQVEWWQGDTETFFSPSAAGPERLACVAAWSGHSKSITALQTEKSGTGLLSRSEDGELACWEVNADGHLQRASGPGDVPFPESENEAEFDVDLTKSIIANPSVIVANAEVAALVSSDGRELVIVDRKDGYVEHREKFDEPVLDLRCFTTAPSHNLIAVVFHDKVHILTQGRYEHHEEVPAWLTVKKLSIAGLGPNIGALEWLGSGAMALAVGNSIMVTDSDIETAHLDDEVQQTVDLYPTQAANVRLSELSQRLKAPLPVWHPSMMVHLVRQGNPAAAAGLLHKLLENLKFWSEGDHLPPLLDQHPKDLMENKHGDESVLTEDMVRDLLEQLDEKDLPEVSDLEQKRLKKVLQALASVSEHIRGLDKCALRYLFSWRLQLLHMAEATDAKPNGTQTNGVSHPPTTPLVPKMHWREIAFAYHSTTQQPLLDILTLHYDNKLTWDTVRSLGITAWLADQEALELVFESLAQSAYRKSSPPDPANASLYFLALHKKATLLGLWRIATWHREQRATLAFLKRDFSQPEAKTAAKKNAYALMGKRRFEYAAAFFLLADDAGSAVSLLAGQCGDLMLAVAVARSYGGDDSPVVRKLLEDRLLPKAETEGDRWLMSWCHAILHQKHEAAQALVRPLEGVSRQRSWHQDDPATLVLYRDLRTPTSSEHEYQAILRSARILRRMGLWLLALEVVSQWNFYPQARPQQPSADEHTATAEVARNGLTQEAPSMLDSFAEAPAPKPASSMLQDFASPAPALDEKTAREAKAAELLKKLKAKKQEQARPAISEKKPPPTQFKEPDANSLLDSFGF</sequence>
<feature type="repeat" description="WD" evidence="1">
    <location>
        <begin position="451"/>
        <end position="492"/>
    </location>
</feature>
<dbReference type="Pfam" id="PF12234">
    <property type="entry name" value="Rav1p_C"/>
    <property type="match status" value="1"/>
</dbReference>
<dbReference type="PROSITE" id="PS50082">
    <property type="entry name" value="WD_REPEATS_2"/>
    <property type="match status" value="1"/>
</dbReference>
<dbReference type="InterPro" id="IPR001680">
    <property type="entry name" value="WD40_rpt"/>
</dbReference>
<dbReference type="GO" id="GO:0007035">
    <property type="term" value="P:vacuolar acidification"/>
    <property type="evidence" value="ECO:0007669"/>
    <property type="project" value="TreeGrafter"/>
</dbReference>
<evidence type="ECO:0000313" key="5">
    <source>
        <dbReference type="Proteomes" id="UP001324427"/>
    </source>
</evidence>
<keyword evidence="1" id="KW-0853">WD repeat</keyword>
<feature type="domain" description="RAVE complex protein Rav1 C-terminal" evidence="3">
    <location>
        <begin position="517"/>
        <end position="1104"/>
    </location>
</feature>
<feature type="compositionally biased region" description="Basic and acidic residues" evidence="2">
    <location>
        <begin position="1170"/>
        <end position="1204"/>
    </location>
</feature>
<organism evidence="4 5">
    <name type="scientific">Oleoguttula mirabilis</name>
    <dbReference type="NCBI Taxonomy" id="1507867"/>
    <lineage>
        <taxon>Eukaryota</taxon>
        <taxon>Fungi</taxon>
        <taxon>Dikarya</taxon>
        <taxon>Ascomycota</taxon>
        <taxon>Pezizomycotina</taxon>
        <taxon>Dothideomycetes</taxon>
        <taxon>Dothideomycetidae</taxon>
        <taxon>Mycosphaerellales</taxon>
        <taxon>Teratosphaeriaceae</taxon>
        <taxon>Oleoguttula</taxon>
    </lineage>
</organism>
<dbReference type="GO" id="GO:0043291">
    <property type="term" value="C:RAVE complex"/>
    <property type="evidence" value="ECO:0007669"/>
    <property type="project" value="TreeGrafter"/>
</dbReference>
<dbReference type="InterPro" id="IPR036322">
    <property type="entry name" value="WD40_repeat_dom_sf"/>
</dbReference>